<dbReference type="Pfam" id="PF22232">
    <property type="entry name" value="TraI_hel_assoc_N"/>
    <property type="match status" value="1"/>
</dbReference>
<dbReference type="EMBL" id="PESE01000011">
    <property type="protein sequence ID" value="PYD36605.1"/>
    <property type="molecule type" value="Genomic_DNA"/>
</dbReference>
<dbReference type="RefSeq" id="WP_004953842.1">
    <property type="nucleotide sequence ID" value="NZ_PESE01000011.1"/>
</dbReference>
<dbReference type="InterPro" id="IPR014129">
    <property type="entry name" value="Conjug_relaxase_TraI"/>
</dbReference>
<dbReference type="SUPFAM" id="SSF52540">
    <property type="entry name" value="P-loop containing nucleoside triphosphate hydrolases"/>
    <property type="match status" value="2"/>
</dbReference>
<dbReference type="InterPro" id="IPR040668">
    <property type="entry name" value="TraI_2B"/>
</dbReference>
<dbReference type="GO" id="GO:0003677">
    <property type="term" value="F:DNA binding"/>
    <property type="evidence" value="ECO:0007669"/>
    <property type="project" value="InterPro"/>
</dbReference>
<sequence length="1761" mass="192773">MMSVAPVASAANAANYYSNQDNYYFLGSLQSQWLGEGAKELGLTGSVEQQAFTDVLFGKLPNGVQLGKEVNNQHVHRPGHDLTFSAPKSVSLMILIGGDKELLQAHNEAVKVAAEQIQNLVSARDTKDGVTSIVPTGKLVAAAYTHDTSRNLDPQVHTHLIVANVTELDGKWKALATDYIHKAGFIETVMAHQVTLGKLYRNALKEKVEKLGHETEIVGKHGLWEIKGVPEPVRDEFSSRGKEIETAVGVDATLRSRDVAAKDTRAAKVDPSKMRLLERWQNQMKDMGFDIQDYKKSLKPVDTPDRSSVEPDIDAQQAVRDAVSLLSDNKTRFTYSDVLLTALGSSENQIKTADIRAAIDGAMQDNLIIPLDKEKGVFASRLHLLDELSIQGLAQDMVKNSQVVAFKDRQTPLPAELAPIATEQLALLSSIGGAAQHRELIAGLATASKDAGRSVMVLASSAEKSASLKKSEDLQGIVQNKFSILQPDFSMKAHGTVIVESAEQLSLKETLVLIGHAREKDAQVIFVDGAGRKHISNAMAVLESAGVTRHALNTPSPGLQAEVISISDKQERYRALADRYAELSGGTEPVTAAVVGMREQRNLNAAIREALQDAGKLDRGGVVIEARSPVFLDTKSRKQPENYRAGYVLEHRKDAKHTDHYRIDRVHRETRMLSLIDSDGVLRNVKIRDMDSDWRLFESREIAVANGEKLLAIAGDKEIGLKAKDRLTVTQISEKGITAQLGDGKKSVLLPLERPLYIQHGYAGAPGASVNDNGHVLAALNSRELSGNTVNALAQSGTRAEIFTGEVQDKAEDKLARMSQVNTPLTHVQHMAGKSELPEALQKLNADVWGDVQKAVTYGIEQSMSHSIAFTPMTLLDNAMGQLNNHQAIAAEIDRREKSGELINVVVQGKNQYVARSAYEMEKTIVRIVEQGKGTQEPLLEQVDPTVLAGLTPGQNQTTRMLLGTKDQFILVQGSAGVGKTTQLTAFQGALQTLAPENRPKIVGLAPTHQAVKEMRAVGIEAQTTKSFIVEHDKRVAAGETINYENVVFVIDESSMVGNQDTAEAYQAIAQGSGRGISVGDREQLLSVDSGAPFQLLQERSPIDVAIMKDIVRQDAPALKAAVYDILENKVDASIEKIKTVSPSVVPRLPDAFVPAGSIEDLKAESDALKANIEKGMKIDEDKPEPTAVSRIIADYTGRTAATREKTLIITHTNSDRRSVNEGIHDTLKKKGVLGEKQITIPVLTRVNDDRRALNQVDKFKAGQVILEGDRYLDVINVDKSSGLVWTRDENGRQHLLSPFENSSRDIAIFNRESIAVAVGDKVRFSKSNKNDGQLANETYTVSGVKDDGQVTLSGNAGTKTIHPRDRNTDRHVDYAYAVTGYGAQGTSMPYVITLEGAEGARGMLATMRSFYISISRAKSHVQIYSDNLDKWIGKIKKPVEELLTAHDVLKPETQRHQARTIWSMGVPLNKTAIGRAWQKQDGQVNSGLAARVIPQTRKYPEPHLAFPVFDGNGKAAGISLTPLHVSQQGKIETGTPRLMATDNAQAALIRKSRNGQTLLATSFEEARAIARDDKQSGIVWQIGDKLPSENMVSLTKGTLKQNIETLHHLAATIADQLQPNSPTTSPMPAPAATHDLDPRAQQLALEQARQLADAHQKQEELAKQVKPVIPQPRPEEKLPDLAHEKLMEQNAAASVSRKERSKGTDISIDSAVTRVHQQEKDRSEQVREINVSRTQERDRERVRDEPDMQRQHQQEKTRGE</sequence>
<dbReference type="InterPro" id="IPR014862">
    <property type="entry name" value="TrwC"/>
</dbReference>
<protein>
    <submittedName>
        <fullName evidence="6">Conjugative transfer relaxase/helicase TraI</fullName>
    </submittedName>
</protein>
<evidence type="ECO:0000259" key="2">
    <source>
        <dbReference type="Pfam" id="PF07057"/>
    </source>
</evidence>
<feature type="domain" description="TrwC relaxase" evidence="3">
    <location>
        <begin position="10"/>
        <end position="286"/>
    </location>
</feature>
<dbReference type="InterPro" id="IPR054558">
    <property type="entry name" value="TraI_hel_assoc_DBD_N"/>
</dbReference>
<dbReference type="Pfam" id="PF07057">
    <property type="entry name" value="TraI_C"/>
    <property type="match status" value="1"/>
</dbReference>
<dbReference type="NCBIfam" id="TIGR02686">
    <property type="entry name" value="relax_trwC"/>
    <property type="match status" value="1"/>
</dbReference>
<evidence type="ECO:0000313" key="7">
    <source>
        <dbReference type="Proteomes" id="UP000248196"/>
    </source>
</evidence>
<dbReference type="NCBIfam" id="TIGR02760">
    <property type="entry name" value="TraI_TIGR"/>
    <property type="match status" value="1"/>
</dbReference>
<gene>
    <name evidence="6" type="primary">traI</name>
    <name evidence="6" type="ORF">CT690_23965</name>
</gene>
<dbReference type="Pfam" id="PF18340">
    <property type="entry name" value="TraI_2B"/>
    <property type="match status" value="1"/>
</dbReference>
<dbReference type="Pfam" id="PF08751">
    <property type="entry name" value="TrwC"/>
    <property type="match status" value="1"/>
</dbReference>
<feature type="domain" description="TraI helicase-associated ssDBD N-terminal" evidence="5">
    <location>
        <begin position="431"/>
        <end position="528"/>
    </location>
</feature>
<feature type="compositionally biased region" description="Basic and acidic residues" evidence="1">
    <location>
        <begin position="1717"/>
        <end position="1728"/>
    </location>
</feature>
<feature type="compositionally biased region" description="Basic and acidic residues" evidence="1">
    <location>
        <begin position="1735"/>
        <end position="1761"/>
    </location>
</feature>
<evidence type="ECO:0000256" key="1">
    <source>
        <dbReference type="SAM" id="MobiDB-lite"/>
    </source>
</evidence>
<evidence type="ECO:0000259" key="5">
    <source>
        <dbReference type="Pfam" id="PF22232"/>
    </source>
</evidence>
<feature type="domain" description="TraI 2B/2B-like" evidence="4">
    <location>
        <begin position="626"/>
        <end position="704"/>
    </location>
</feature>
<keyword evidence="6" id="KW-0067">ATP-binding</keyword>
<comment type="caution">
    <text evidence="6">The sequence shown here is derived from an EMBL/GenBank/DDBJ whole genome shotgun (WGS) entry which is preliminary data.</text>
</comment>
<name>A0A318NWD5_SERPL</name>
<organism evidence="6 7">
    <name type="scientific">Serratia plymuthica</name>
    <dbReference type="NCBI Taxonomy" id="82996"/>
    <lineage>
        <taxon>Bacteria</taxon>
        <taxon>Pseudomonadati</taxon>
        <taxon>Pseudomonadota</taxon>
        <taxon>Gammaproteobacteria</taxon>
        <taxon>Enterobacterales</taxon>
        <taxon>Yersiniaceae</taxon>
        <taxon>Serratia</taxon>
    </lineage>
</organism>
<dbReference type="Proteomes" id="UP000248196">
    <property type="component" value="Unassembled WGS sequence"/>
</dbReference>
<dbReference type="InterPro" id="IPR014059">
    <property type="entry name" value="TraI/TrwC_relax"/>
</dbReference>
<feature type="region of interest" description="Disordered" evidence="1">
    <location>
        <begin position="1653"/>
        <end position="1761"/>
    </location>
</feature>
<reference evidence="6 7" key="1">
    <citation type="submission" date="2017-11" db="EMBL/GenBank/DDBJ databases">
        <title>Genome sequence of the oocydin A producing rhizobacterium Serratia plymuthica 4Rx5.</title>
        <authorList>
            <person name="Matilla M.A."/>
            <person name="Udaondo Z."/>
            <person name="Salmond G.P.C."/>
        </authorList>
    </citation>
    <scope>NUCLEOTIDE SEQUENCE [LARGE SCALE GENOMIC DNA]</scope>
    <source>
        <strain evidence="6 7">4Rx5</strain>
    </source>
</reference>
<dbReference type="GO" id="GO:0003678">
    <property type="term" value="F:DNA helicase activity"/>
    <property type="evidence" value="ECO:0007669"/>
    <property type="project" value="InterPro"/>
</dbReference>
<proteinExistence type="predicted"/>
<feature type="compositionally biased region" description="Basic and acidic residues" evidence="1">
    <location>
        <begin position="1653"/>
        <end position="1664"/>
    </location>
</feature>
<dbReference type="InterPro" id="IPR027417">
    <property type="entry name" value="P-loop_NTPase"/>
</dbReference>
<dbReference type="NCBIfam" id="NF041492">
    <property type="entry name" value="MobF"/>
    <property type="match status" value="1"/>
</dbReference>
<dbReference type="Pfam" id="PF13604">
    <property type="entry name" value="AAA_30"/>
    <property type="match status" value="1"/>
</dbReference>
<keyword evidence="6" id="KW-0547">Nucleotide-binding</keyword>
<accession>A0A318NWD5</accession>
<evidence type="ECO:0000259" key="3">
    <source>
        <dbReference type="Pfam" id="PF08751"/>
    </source>
</evidence>
<dbReference type="Gene3D" id="3.40.50.300">
    <property type="entry name" value="P-loop containing nucleotide triphosphate hydrolases"/>
    <property type="match status" value="1"/>
</dbReference>
<feature type="compositionally biased region" description="Basic and acidic residues" evidence="1">
    <location>
        <begin position="1674"/>
        <end position="1688"/>
    </location>
</feature>
<feature type="domain" description="DNA helicase TraI type C-terminal" evidence="2">
    <location>
        <begin position="1445"/>
        <end position="1596"/>
    </location>
</feature>
<dbReference type="SUPFAM" id="SSF55464">
    <property type="entry name" value="Origin of replication-binding domain, RBD-like"/>
    <property type="match status" value="1"/>
</dbReference>
<evidence type="ECO:0000313" key="6">
    <source>
        <dbReference type="EMBL" id="PYD36605.1"/>
    </source>
</evidence>
<dbReference type="GO" id="GO:0016818">
    <property type="term" value="F:hydrolase activity, acting on acid anhydrides, in phosphorus-containing anhydrides"/>
    <property type="evidence" value="ECO:0007669"/>
    <property type="project" value="InterPro"/>
</dbReference>
<dbReference type="InterPro" id="IPR009767">
    <property type="entry name" value="DNA_helicase_TraI_C"/>
</dbReference>
<keyword evidence="6" id="KW-0347">Helicase</keyword>
<keyword evidence="6" id="KW-0378">Hydrolase</keyword>
<dbReference type="OrthoDB" id="1634048at2"/>
<dbReference type="GO" id="GO:0005524">
    <property type="term" value="F:ATP binding"/>
    <property type="evidence" value="ECO:0007669"/>
    <property type="project" value="InterPro"/>
</dbReference>
<evidence type="ECO:0000259" key="4">
    <source>
        <dbReference type="Pfam" id="PF18340"/>
    </source>
</evidence>